<evidence type="ECO:0000256" key="1">
    <source>
        <dbReference type="ARBA" id="ARBA00007847"/>
    </source>
</evidence>
<dbReference type="Proteomes" id="UP000243605">
    <property type="component" value="Unassembled WGS sequence"/>
</dbReference>
<dbReference type="InterPro" id="IPR015942">
    <property type="entry name" value="Asp/Glu/hydantoin_racemase"/>
</dbReference>
<accession>A0A662Z5D2</accession>
<organism evidence="3 4">
    <name type="scientific">Aliicoccus persicus</name>
    <dbReference type="NCBI Taxonomy" id="930138"/>
    <lineage>
        <taxon>Bacteria</taxon>
        <taxon>Bacillati</taxon>
        <taxon>Bacillota</taxon>
        <taxon>Bacilli</taxon>
        <taxon>Bacillales</taxon>
        <taxon>Staphylococcaceae</taxon>
        <taxon>Aliicoccus</taxon>
    </lineage>
</organism>
<dbReference type="GO" id="GO:0047661">
    <property type="term" value="F:amino-acid racemase activity"/>
    <property type="evidence" value="ECO:0007669"/>
    <property type="project" value="InterPro"/>
</dbReference>
<comment type="similarity">
    <text evidence="1">Belongs to the aspartate/glutamate racemases family.</text>
</comment>
<reference evidence="3 4" key="1">
    <citation type="submission" date="2016-10" db="EMBL/GenBank/DDBJ databases">
        <authorList>
            <person name="Varghese N."/>
            <person name="Submissions S."/>
        </authorList>
    </citation>
    <scope>NUCLEOTIDE SEQUENCE [LARGE SCALE GENOMIC DNA]</scope>
    <source>
        <strain evidence="3 4">IBRC-M10081</strain>
    </source>
</reference>
<keyword evidence="2" id="KW-0413">Isomerase</keyword>
<evidence type="ECO:0000313" key="4">
    <source>
        <dbReference type="Proteomes" id="UP000243605"/>
    </source>
</evidence>
<dbReference type="InterPro" id="IPR001920">
    <property type="entry name" value="Asp/Glu_race"/>
</dbReference>
<dbReference type="InterPro" id="IPR004380">
    <property type="entry name" value="Asp_race"/>
</dbReference>
<name>A0A662Z5D2_9STAP</name>
<dbReference type="InterPro" id="IPR033134">
    <property type="entry name" value="Asp/Glu_racemase_AS_2"/>
</dbReference>
<keyword evidence="4" id="KW-1185">Reference proteome</keyword>
<dbReference type="SUPFAM" id="SSF53681">
    <property type="entry name" value="Aspartate/glutamate racemase"/>
    <property type="match status" value="2"/>
</dbReference>
<dbReference type="Gene3D" id="3.40.50.1860">
    <property type="match status" value="2"/>
</dbReference>
<evidence type="ECO:0000313" key="3">
    <source>
        <dbReference type="EMBL" id="SEW18965.1"/>
    </source>
</evidence>
<dbReference type="AlphaFoldDB" id="A0A662Z5D2"/>
<dbReference type="PANTHER" id="PTHR21198">
    <property type="entry name" value="GLUTAMATE RACEMASE"/>
    <property type="match status" value="1"/>
</dbReference>
<evidence type="ECO:0000256" key="2">
    <source>
        <dbReference type="ARBA" id="ARBA00023235"/>
    </source>
</evidence>
<dbReference type="NCBIfam" id="TIGR00035">
    <property type="entry name" value="asp_race"/>
    <property type="match status" value="1"/>
</dbReference>
<dbReference type="InterPro" id="IPR018187">
    <property type="entry name" value="Asp/Glu_racemase_AS_1"/>
</dbReference>
<dbReference type="EMBL" id="FOIT01000008">
    <property type="protein sequence ID" value="SEW18965.1"/>
    <property type="molecule type" value="Genomic_DNA"/>
</dbReference>
<dbReference type="RefSeq" id="WP_091476662.1">
    <property type="nucleotide sequence ID" value="NZ_FOIT01000008.1"/>
</dbReference>
<gene>
    <name evidence="3" type="ORF">SAMN05192557_2052</name>
</gene>
<dbReference type="OrthoDB" id="9803739at2"/>
<dbReference type="PROSITE" id="PS00923">
    <property type="entry name" value="ASP_GLU_RACEMASE_1"/>
    <property type="match status" value="1"/>
</dbReference>
<dbReference type="Pfam" id="PF01177">
    <property type="entry name" value="Asp_Glu_race"/>
    <property type="match status" value="1"/>
</dbReference>
<sequence>MSKFFGIIGGMGTLASTQFITDMNRYYRPDKDQKYLNYVLYNYADIPDRTAYILDQSNENPAPYLIDAAKKVELLGVEFVVIACNTAHYYLKEIKASTNVPILNMLDIVKERLVELKPKKVGIMATSGTLESKLYHDVIKDSGNQVIETTEALQERMMSLIYDDVKQNNFINVDVFQSLIEEYKSLGAEVIILGCTELSLLNSHLEISDDELIDAQKLTILETINRARVTQNK</sequence>
<protein>
    <submittedName>
        <fullName evidence="3">Aspartate racemase</fullName>
    </submittedName>
</protein>
<dbReference type="PROSITE" id="PS00924">
    <property type="entry name" value="ASP_GLU_RACEMASE_2"/>
    <property type="match status" value="1"/>
</dbReference>
<dbReference type="PANTHER" id="PTHR21198:SF7">
    <property type="entry name" value="ASPARTATE-GLUTAMATE RACEMASE FAMILY"/>
    <property type="match status" value="1"/>
</dbReference>
<proteinExistence type="inferred from homology"/>